<accession>A0ABX1PMH5</accession>
<dbReference type="PANTHER" id="PTHR30055:SF234">
    <property type="entry name" value="HTH-TYPE TRANSCRIPTIONAL REGULATOR BETI"/>
    <property type="match status" value="1"/>
</dbReference>
<keyword evidence="7" id="KW-1185">Reference proteome</keyword>
<dbReference type="SUPFAM" id="SSF48498">
    <property type="entry name" value="Tetracyclin repressor-like, C-terminal domain"/>
    <property type="match status" value="1"/>
</dbReference>
<dbReference type="PANTHER" id="PTHR30055">
    <property type="entry name" value="HTH-TYPE TRANSCRIPTIONAL REGULATOR RUTR"/>
    <property type="match status" value="1"/>
</dbReference>
<feature type="DNA-binding region" description="H-T-H motif" evidence="4">
    <location>
        <begin position="39"/>
        <end position="58"/>
    </location>
</feature>
<dbReference type="InterPro" id="IPR036271">
    <property type="entry name" value="Tet_transcr_reg_TetR-rel_C_sf"/>
</dbReference>
<dbReference type="Gene3D" id="1.10.357.10">
    <property type="entry name" value="Tetracycline Repressor, domain 2"/>
    <property type="match status" value="1"/>
</dbReference>
<dbReference type="RefSeq" id="WP_169118448.1">
    <property type="nucleotide sequence ID" value="NZ_WTVG02000035.1"/>
</dbReference>
<dbReference type="InterPro" id="IPR050109">
    <property type="entry name" value="HTH-type_TetR-like_transc_reg"/>
</dbReference>
<dbReference type="InterPro" id="IPR001647">
    <property type="entry name" value="HTH_TetR"/>
</dbReference>
<keyword evidence="3" id="KW-0804">Transcription</keyword>
<evidence type="ECO:0000256" key="4">
    <source>
        <dbReference type="PROSITE-ProRule" id="PRU00335"/>
    </source>
</evidence>
<evidence type="ECO:0000313" key="6">
    <source>
        <dbReference type="EMBL" id="NMG25083.1"/>
    </source>
</evidence>
<evidence type="ECO:0000256" key="1">
    <source>
        <dbReference type="ARBA" id="ARBA00023015"/>
    </source>
</evidence>
<dbReference type="Pfam" id="PF21776">
    <property type="entry name" value="TetR_C_44"/>
    <property type="match status" value="1"/>
</dbReference>
<dbReference type="Pfam" id="PF00440">
    <property type="entry name" value="TetR_N"/>
    <property type="match status" value="1"/>
</dbReference>
<proteinExistence type="predicted"/>
<dbReference type="Proteomes" id="UP000615989">
    <property type="component" value="Unassembled WGS sequence"/>
</dbReference>
<name>A0ABX1PMH5_9RHOO</name>
<dbReference type="PROSITE" id="PS50977">
    <property type="entry name" value="HTH_TETR_2"/>
    <property type="match status" value="1"/>
</dbReference>
<gene>
    <name evidence="6" type="ORF">GO606_10160</name>
</gene>
<protein>
    <submittedName>
        <fullName evidence="6">TetR family transcriptional regulator</fullName>
    </submittedName>
</protein>
<dbReference type="InterPro" id="IPR009057">
    <property type="entry name" value="Homeodomain-like_sf"/>
</dbReference>
<evidence type="ECO:0000256" key="3">
    <source>
        <dbReference type="ARBA" id="ARBA00023163"/>
    </source>
</evidence>
<dbReference type="EMBL" id="WTVG01000024">
    <property type="protein sequence ID" value="NMG25083.1"/>
    <property type="molecule type" value="Genomic_DNA"/>
</dbReference>
<sequence length="205" mass="22683">MSIPAAPDGRRARKRQQTADHLVQAAFDLFAEFGYDKVTMEQIAVAADVAKGTLYNHFPVKEALLHHRFHVDLAAAMPALFAELATLPGCAARLRAFLHRAADFAERFRDYMAPYLHYRLSQPVDTLGRDNRSGLDQIYARLLAEGQASGEIRADLPTQQLADTLQFMYLCTVMRWLRTPGASLAADFDAMLDLFLGGARAGGQA</sequence>
<evidence type="ECO:0000256" key="2">
    <source>
        <dbReference type="ARBA" id="ARBA00023125"/>
    </source>
</evidence>
<organism evidence="6 7">
    <name type="scientific">Aromatoleum anaerobium</name>
    <dbReference type="NCBI Taxonomy" id="182180"/>
    <lineage>
        <taxon>Bacteria</taxon>
        <taxon>Pseudomonadati</taxon>
        <taxon>Pseudomonadota</taxon>
        <taxon>Betaproteobacteria</taxon>
        <taxon>Rhodocyclales</taxon>
        <taxon>Rhodocyclaceae</taxon>
        <taxon>Aromatoleum</taxon>
    </lineage>
</organism>
<reference evidence="6" key="1">
    <citation type="submission" date="2019-12" db="EMBL/GenBank/DDBJ databases">
        <title>Comparative genomics gives insights into the taxonomy of the Azoarcus-Aromatoleum group and reveals separate origins of nif in the plant-associated Azoarcus and non-plant-associated Aromatoleum sub-groups.</title>
        <authorList>
            <person name="Lafos M."/>
            <person name="Maluk M."/>
            <person name="Batista M."/>
            <person name="Junghare M."/>
            <person name="Carmona M."/>
            <person name="Faoro H."/>
            <person name="Cruz L.M."/>
            <person name="Battistoni F."/>
            <person name="De Souza E."/>
            <person name="Pedrosa F."/>
            <person name="Chen W.-M."/>
            <person name="Poole P.S."/>
            <person name="Dixon R.A."/>
            <person name="James E.K."/>
        </authorList>
    </citation>
    <scope>NUCLEOTIDE SEQUENCE</scope>
    <source>
        <strain evidence="6">LuFRes1</strain>
    </source>
</reference>
<evidence type="ECO:0000259" key="5">
    <source>
        <dbReference type="PROSITE" id="PS50977"/>
    </source>
</evidence>
<comment type="caution">
    <text evidence="6">The sequence shown here is derived from an EMBL/GenBank/DDBJ whole genome shotgun (WGS) entry which is preliminary data.</text>
</comment>
<dbReference type="PRINTS" id="PR00455">
    <property type="entry name" value="HTHTETR"/>
</dbReference>
<keyword evidence="2 4" id="KW-0238">DNA-binding</keyword>
<keyword evidence="1" id="KW-0805">Transcription regulation</keyword>
<feature type="domain" description="HTH tetR-type" evidence="5">
    <location>
        <begin position="16"/>
        <end position="76"/>
    </location>
</feature>
<evidence type="ECO:0000313" key="7">
    <source>
        <dbReference type="Proteomes" id="UP000615989"/>
    </source>
</evidence>
<dbReference type="InterPro" id="IPR049444">
    <property type="entry name" value="TetR_C_44"/>
</dbReference>
<dbReference type="SUPFAM" id="SSF46689">
    <property type="entry name" value="Homeodomain-like"/>
    <property type="match status" value="1"/>
</dbReference>